<evidence type="ECO:0000313" key="1">
    <source>
        <dbReference type="EMBL" id="DAE00572.1"/>
    </source>
</evidence>
<reference evidence="1" key="1">
    <citation type="journal article" date="2021" name="Proc. Natl. Acad. Sci. U.S.A.">
        <title>A Catalog of Tens of Thousands of Viruses from Human Metagenomes Reveals Hidden Associations with Chronic Diseases.</title>
        <authorList>
            <person name="Tisza M.J."/>
            <person name="Buck C.B."/>
        </authorList>
    </citation>
    <scope>NUCLEOTIDE SEQUENCE</scope>
    <source>
        <strain evidence="1">CtjOQ18</strain>
    </source>
</reference>
<protein>
    <submittedName>
        <fullName evidence="1">Uncharacterized protein</fullName>
    </submittedName>
</protein>
<accession>A0A8S5P2U8</accession>
<organism evidence="1">
    <name type="scientific">Peduovirinae sp. ctjOQ18</name>
    <dbReference type="NCBI Taxonomy" id="2825161"/>
    <lineage>
        <taxon>Viruses</taxon>
        <taxon>Duplodnaviria</taxon>
        <taxon>Heunggongvirae</taxon>
        <taxon>Uroviricota</taxon>
        <taxon>Caudoviricetes</taxon>
        <taxon>Peduoviridae</taxon>
    </lineage>
</organism>
<dbReference type="EMBL" id="BK015304">
    <property type="protein sequence ID" value="DAE00572.1"/>
    <property type="molecule type" value="Genomic_DNA"/>
</dbReference>
<sequence length="107" mass="12388">MRYVSINGAVFIFLQRGEKLKENEGLPLNGFPDRRYVLWPRSEYWDVREKVFQFGGMSWEPIASDPFPDESAAWLAAYAHWMGMSGEQLSHKSKYACDTFATLMTVK</sequence>
<name>A0A8S5P2U8_9CAUD</name>
<proteinExistence type="predicted"/>